<proteinExistence type="predicted"/>
<keyword evidence="1" id="KW-0472">Membrane</keyword>
<keyword evidence="1" id="KW-1133">Transmembrane helix</keyword>
<evidence type="ECO:0000256" key="1">
    <source>
        <dbReference type="SAM" id="Phobius"/>
    </source>
</evidence>
<protein>
    <submittedName>
        <fullName evidence="2">Uncharacterized protein</fullName>
    </submittedName>
</protein>
<keyword evidence="3" id="KW-1185">Reference proteome</keyword>
<organism evidence="2 3">
    <name type="scientific">Dreissena polymorpha</name>
    <name type="common">Zebra mussel</name>
    <name type="synonym">Mytilus polymorpha</name>
    <dbReference type="NCBI Taxonomy" id="45954"/>
    <lineage>
        <taxon>Eukaryota</taxon>
        <taxon>Metazoa</taxon>
        <taxon>Spiralia</taxon>
        <taxon>Lophotrochozoa</taxon>
        <taxon>Mollusca</taxon>
        <taxon>Bivalvia</taxon>
        <taxon>Autobranchia</taxon>
        <taxon>Heteroconchia</taxon>
        <taxon>Euheterodonta</taxon>
        <taxon>Imparidentia</taxon>
        <taxon>Neoheterodontei</taxon>
        <taxon>Myida</taxon>
        <taxon>Dreissenoidea</taxon>
        <taxon>Dreissenidae</taxon>
        <taxon>Dreissena</taxon>
    </lineage>
</organism>
<reference evidence="2" key="1">
    <citation type="journal article" date="2019" name="bioRxiv">
        <title>The Genome of the Zebra Mussel, Dreissena polymorpha: A Resource for Invasive Species Research.</title>
        <authorList>
            <person name="McCartney M.A."/>
            <person name="Auch B."/>
            <person name="Kono T."/>
            <person name="Mallez S."/>
            <person name="Zhang Y."/>
            <person name="Obille A."/>
            <person name="Becker A."/>
            <person name="Abrahante J.E."/>
            <person name="Garbe J."/>
            <person name="Badalamenti J.P."/>
            <person name="Herman A."/>
            <person name="Mangelson H."/>
            <person name="Liachko I."/>
            <person name="Sullivan S."/>
            <person name="Sone E.D."/>
            <person name="Koren S."/>
            <person name="Silverstein K.A.T."/>
            <person name="Beckman K.B."/>
            <person name="Gohl D.M."/>
        </authorList>
    </citation>
    <scope>NUCLEOTIDE SEQUENCE</scope>
    <source>
        <strain evidence="2">Duluth1</strain>
        <tissue evidence="2">Whole animal</tissue>
    </source>
</reference>
<keyword evidence="1" id="KW-0812">Transmembrane</keyword>
<accession>A0A9D4DWB9</accession>
<reference evidence="2" key="2">
    <citation type="submission" date="2020-11" db="EMBL/GenBank/DDBJ databases">
        <authorList>
            <person name="McCartney M.A."/>
            <person name="Auch B."/>
            <person name="Kono T."/>
            <person name="Mallez S."/>
            <person name="Becker A."/>
            <person name="Gohl D.M."/>
            <person name="Silverstein K.A.T."/>
            <person name="Koren S."/>
            <person name="Bechman K.B."/>
            <person name="Herman A."/>
            <person name="Abrahante J.E."/>
            <person name="Garbe J."/>
        </authorList>
    </citation>
    <scope>NUCLEOTIDE SEQUENCE</scope>
    <source>
        <strain evidence="2">Duluth1</strain>
        <tissue evidence="2">Whole animal</tissue>
    </source>
</reference>
<name>A0A9D4DWB9_DREPO</name>
<dbReference type="Proteomes" id="UP000828390">
    <property type="component" value="Unassembled WGS sequence"/>
</dbReference>
<feature type="transmembrane region" description="Helical" evidence="1">
    <location>
        <begin position="26"/>
        <end position="51"/>
    </location>
</feature>
<dbReference type="EMBL" id="JAIWYP010000009">
    <property type="protein sequence ID" value="KAH3768811.1"/>
    <property type="molecule type" value="Genomic_DNA"/>
</dbReference>
<evidence type="ECO:0000313" key="2">
    <source>
        <dbReference type="EMBL" id="KAH3768811.1"/>
    </source>
</evidence>
<dbReference type="AlphaFoldDB" id="A0A9D4DWB9"/>
<gene>
    <name evidence="2" type="ORF">DPMN_170027</name>
</gene>
<evidence type="ECO:0000313" key="3">
    <source>
        <dbReference type="Proteomes" id="UP000828390"/>
    </source>
</evidence>
<sequence>MDTSTSDLHTSSERIVLSTFMWSPLMLLWIEIYVGQGFVGQLAFSVTLALAL</sequence>
<comment type="caution">
    <text evidence="2">The sequence shown here is derived from an EMBL/GenBank/DDBJ whole genome shotgun (WGS) entry which is preliminary data.</text>
</comment>